<name>A0A381UFX7_9ZZZZ</name>
<proteinExistence type="predicted"/>
<gene>
    <name evidence="2" type="ORF">METZ01_LOCUS78437</name>
</gene>
<feature type="compositionally biased region" description="Acidic residues" evidence="1">
    <location>
        <begin position="55"/>
        <end position="69"/>
    </location>
</feature>
<dbReference type="EMBL" id="UINC01006115">
    <property type="protein sequence ID" value="SVA25583.1"/>
    <property type="molecule type" value="Genomic_DNA"/>
</dbReference>
<reference evidence="2" key="1">
    <citation type="submission" date="2018-05" db="EMBL/GenBank/DDBJ databases">
        <authorList>
            <person name="Lanie J.A."/>
            <person name="Ng W.-L."/>
            <person name="Kazmierczak K.M."/>
            <person name="Andrzejewski T.M."/>
            <person name="Davidsen T.M."/>
            <person name="Wayne K.J."/>
            <person name="Tettelin H."/>
            <person name="Glass J.I."/>
            <person name="Rusch D."/>
            <person name="Podicherti R."/>
            <person name="Tsui H.-C.T."/>
            <person name="Winkler M.E."/>
        </authorList>
    </citation>
    <scope>NUCLEOTIDE SEQUENCE</scope>
</reference>
<evidence type="ECO:0000256" key="1">
    <source>
        <dbReference type="SAM" id="MobiDB-lite"/>
    </source>
</evidence>
<sequence>VKKGRHRRYEEARALKRNQDLDIDEIFDSLDTGDGPTGEEGYSPAFDAWAEEFPGDENSEEADLEDADSESALLQDAESEDALTEEADLSG</sequence>
<feature type="non-terminal residue" evidence="2">
    <location>
        <position position="1"/>
    </location>
</feature>
<protein>
    <submittedName>
        <fullName evidence="2">Uncharacterized protein</fullName>
    </submittedName>
</protein>
<evidence type="ECO:0000313" key="2">
    <source>
        <dbReference type="EMBL" id="SVA25583.1"/>
    </source>
</evidence>
<feature type="compositionally biased region" description="Acidic residues" evidence="1">
    <location>
        <begin position="77"/>
        <end position="91"/>
    </location>
</feature>
<organism evidence="2">
    <name type="scientific">marine metagenome</name>
    <dbReference type="NCBI Taxonomy" id="408172"/>
    <lineage>
        <taxon>unclassified sequences</taxon>
        <taxon>metagenomes</taxon>
        <taxon>ecological metagenomes</taxon>
    </lineage>
</organism>
<feature type="region of interest" description="Disordered" evidence="1">
    <location>
        <begin position="55"/>
        <end position="91"/>
    </location>
</feature>
<accession>A0A381UFX7</accession>
<dbReference type="AlphaFoldDB" id="A0A381UFX7"/>